<dbReference type="InterPro" id="IPR016181">
    <property type="entry name" value="Acyl_CoA_acyltransferase"/>
</dbReference>
<dbReference type="InterPro" id="IPR010033">
    <property type="entry name" value="HAD_SF_ppase_IIIC"/>
</dbReference>
<evidence type="ECO:0000313" key="3">
    <source>
        <dbReference type="Proteomes" id="UP000254082"/>
    </source>
</evidence>
<dbReference type="Gene3D" id="3.40.630.30">
    <property type="match status" value="1"/>
</dbReference>
<feature type="domain" description="N-acetyltransferase" evidence="1">
    <location>
        <begin position="181"/>
        <end position="333"/>
    </location>
</feature>
<dbReference type="SUPFAM" id="SSF56784">
    <property type="entry name" value="HAD-like"/>
    <property type="match status" value="1"/>
</dbReference>
<dbReference type="InterPro" id="IPR023214">
    <property type="entry name" value="HAD_sf"/>
</dbReference>
<keyword evidence="3" id="KW-1185">Reference proteome</keyword>
<dbReference type="AlphaFoldDB" id="A0A380JCA9"/>
<dbReference type="NCBIfam" id="TIGR01686">
    <property type="entry name" value="FkbH"/>
    <property type="match status" value="1"/>
</dbReference>
<dbReference type="CDD" id="cd04301">
    <property type="entry name" value="NAT_SF"/>
    <property type="match status" value="1"/>
</dbReference>
<organism evidence="2 3">
    <name type="scientific">Streptococcus downei MFe28</name>
    <dbReference type="NCBI Taxonomy" id="764290"/>
    <lineage>
        <taxon>Bacteria</taxon>
        <taxon>Bacillati</taxon>
        <taxon>Bacillota</taxon>
        <taxon>Bacilli</taxon>
        <taxon>Lactobacillales</taxon>
        <taxon>Streptococcaceae</taxon>
        <taxon>Streptococcus</taxon>
    </lineage>
</organism>
<accession>A0A380JCA9</accession>
<protein>
    <submittedName>
        <fullName evidence="2">Predicted phosphatase</fullName>
    </submittedName>
</protein>
<name>A0A380JCA9_STRDO</name>
<dbReference type="GO" id="GO:0016747">
    <property type="term" value="F:acyltransferase activity, transferring groups other than amino-acyl groups"/>
    <property type="evidence" value="ECO:0007669"/>
    <property type="project" value="InterPro"/>
</dbReference>
<dbReference type="InterPro" id="IPR010037">
    <property type="entry name" value="FkbH_domain"/>
</dbReference>
<dbReference type="InterPro" id="IPR036412">
    <property type="entry name" value="HAD-like_sf"/>
</dbReference>
<dbReference type="NCBIfam" id="TIGR01681">
    <property type="entry name" value="HAD-SF-IIIC"/>
    <property type="match status" value="1"/>
</dbReference>
<sequence length="343" mass="39894">MNAEKVKCVIWDLDNTIWEGILAESDQVTLKDNIKTIIRELDNRGILQSISSKNDYDIARKKLEEFGLWEYFIYPQISWNPKSQAVQTIAKSINIGSDTLAFIDDQPFELEEVQFAYPEVRVIDAERLDKILDMDCMKPRFLTSDSHNRRLLYQNDIKRNTVEKEFTGNQEAFLSSLSMNFIISKAQKSDLQRVEELTVRTHQLNSTGYIYSYDELCDCITDDKYEVLVTRLDDKYGSYGTIGLALFEKYADIWEIKLLIMSCRVMSRGVGNILLNHICNEARQQGVKVRAQFVPTVRNRIMYITYKFNGFKEIDKNENDVLMLEADMSQERSIPTYVNVVVE</sequence>
<evidence type="ECO:0000259" key="1">
    <source>
        <dbReference type="PROSITE" id="PS51186"/>
    </source>
</evidence>
<dbReference type="SUPFAM" id="SSF55729">
    <property type="entry name" value="Acyl-CoA N-acyltransferases (Nat)"/>
    <property type="match status" value="1"/>
</dbReference>
<dbReference type="PROSITE" id="PS51186">
    <property type="entry name" value="GNAT"/>
    <property type="match status" value="1"/>
</dbReference>
<reference evidence="2 3" key="1">
    <citation type="submission" date="2018-06" db="EMBL/GenBank/DDBJ databases">
        <authorList>
            <consortium name="Pathogen Informatics"/>
            <person name="Doyle S."/>
        </authorList>
    </citation>
    <scope>NUCLEOTIDE SEQUENCE [LARGE SCALE GENOMIC DNA]</scope>
    <source>
        <strain evidence="3">NCTC 11391</strain>
    </source>
</reference>
<dbReference type="InterPro" id="IPR000182">
    <property type="entry name" value="GNAT_dom"/>
</dbReference>
<dbReference type="OrthoDB" id="323926at2"/>
<dbReference type="Proteomes" id="UP000254082">
    <property type="component" value="Unassembled WGS sequence"/>
</dbReference>
<dbReference type="RefSeq" id="WP_002999546.1">
    <property type="nucleotide sequence ID" value="NZ_UHFA01000002.1"/>
</dbReference>
<proteinExistence type="predicted"/>
<evidence type="ECO:0000313" key="2">
    <source>
        <dbReference type="EMBL" id="SUN35294.1"/>
    </source>
</evidence>
<dbReference type="EMBL" id="UHFA01000002">
    <property type="protein sequence ID" value="SUN35294.1"/>
    <property type="molecule type" value="Genomic_DNA"/>
</dbReference>
<gene>
    <name evidence="2" type="ORF">NCTC11391_00274</name>
</gene>
<dbReference type="Gene3D" id="3.40.50.1000">
    <property type="entry name" value="HAD superfamily/HAD-like"/>
    <property type="match status" value="1"/>
</dbReference>